<sequence length="150" mass="16213">MKTRFPVLLLPLIITSLATPALAETVVEGPVQAEVIRVVDGDTILVSAKPWPQQSIEVFVRLRGIDTPELKSRCETGRQAAEAARDALESMIADTSEIKLTHISADKYFGRIVADVALEDGTNPAAKLLAAGLGARYSGHGRKFDLCRDE</sequence>
<evidence type="ECO:0000259" key="2">
    <source>
        <dbReference type="PROSITE" id="PS50830"/>
    </source>
</evidence>
<dbReference type="EMBL" id="JAUKWQ010000010">
    <property type="protein sequence ID" value="MDO1584746.1"/>
    <property type="molecule type" value="Genomic_DNA"/>
</dbReference>
<dbReference type="InterPro" id="IPR035437">
    <property type="entry name" value="SNase_OB-fold_sf"/>
</dbReference>
<feature type="signal peptide" evidence="1">
    <location>
        <begin position="1"/>
        <end position="23"/>
    </location>
</feature>
<keyword evidence="1" id="KW-0732">Signal</keyword>
<organism evidence="3 4">
    <name type="scientific">Rhizobium oryzicola</name>
    <dbReference type="NCBI Taxonomy" id="1232668"/>
    <lineage>
        <taxon>Bacteria</taxon>
        <taxon>Pseudomonadati</taxon>
        <taxon>Pseudomonadota</taxon>
        <taxon>Alphaproteobacteria</taxon>
        <taxon>Hyphomicrobiales</taxon>
        <taxon>Rhizobiaceae</taxon>
        <taxon>Rhizobium/Agrobacterium group</taxon>
        <taxon>Rhizobium</taxon>
    </lineage>
</organism>
<accession>A0ABT8T289</accession>
<protein>
    <submittedName>
        <fullName evidence="3">Thermonuclease family protein</fullName>
    </submittedName>
</protein>
<dbReference type="SUPFAM" id="SSF50199">
    <property type="entry name" value="Staphylococcal nuclease"/>
    <property type="match status" value="1"/>
</dbReference>
<gene>
    <name evidence="3" type="ORF">Q2T52_21885</name>
</gene>
<dbReference type="Pfam" id="PF00565">
    <property type="entry name" value="SNase"/>
    <property type="match status" value="1"/>
</dbReference>
<dbReference type="InterPro" id="IPR010916">
    <property type="entry name" value="TonB_box_CS"/>
</dbReference>
<feature type="chain" id="PRO_5045173143" evidence="1">
    <location>
        <begin position="24"/>
        <end position="150"/>
    </location>
</feature>
<evidence type="ECO:0000256" key="1">
    <source>
        <dbReference type="SAM" id="SignalP"/>
    </source>
</evidence>
<evidence type="ECO:0000313" key="3">
    <source>
        <dbReference type="EMBL" id="MDO1584746.1"/>
    </source>
</evidence>
<comment type="caution">
    <text evidence="3">The sequence shown here is derived from an EMBL/GenBank/DDBJ whole genome shotgun (WGS) entry which is preliminary data.</text>
</comment>
<proteinExistence type="predicted"/>
<dbReference type="SMART" id="SM00318">
    <property type="entry name" value="SNc"/>
    <property type="match status" value="1"/>
</dbReference>
<name>A0ABT8T289_9HYPH</name>
<dbReference type="RefSeq" id="WP_302079009.1">
    <property type="nucleotide sequence ID" value="NZ_JAUKWQ010000010.1"/>
</dbReference>
<keyword evidence="4" id="KW-1185">Reference proteome</keyword>
<reference evidence="3" key="2">
    <citation type="submission" date="2023-07" db="EMBL/GenBank/DDBJ databases">
        <authorList>
            <person name="Sun H."/>
        </authorList>
    </citation>
    <scope>NUCLEOTIDE SEQUENCE</scope>
    <source>
        <strain evidence="3">05753</strain>
    </source>
</reference>
<dbReference type="PROSITE" id="PS00430">
    <property type="entry name" value="TONB_DEPENDENT_REC_1"/>
    <property type="match status" value="1"/>
</dbReference>
<evidence type="ECO:0000313" key="4">
    <source>
        <dbReference type="Proteomes" id="UP001169006"/>
    </source>
</evidence>
<reference evidence="3" key="1">
    <citation type="journal article" date="2015" name="Int. J. Syst. Evol. Microbiol.">
        <title>Rhizobium oryzicola sp. nov., potential plant-growth-promoting endophytic bacteria isolated from rice roots.</title>
        <authorList>
            <person name="Zhang X.X."/>
            <person name="Gao J.S."/>
            <person name="Cao Y.H."/>
            <person name="Sheirdil R.A."/>
            <person name="Wang X.C."/>
            <person name="Zhang L."/>
        </authorList>
    </citation>
    <scope>NUCLEOTIDE SEQUENCE</scope>
    <source>
        <strain evidence="3">05753</strain>
    </source>
</reference>
<feature type="domain" description="TNase-like" evidence="2">
    <location>
        <begin position="29"/>
        <end position="150"/>
    </location>
</feature>
<dbReference type="Proteomes" id="UP001169006">
    <property type="component" value="Unassembled WGS sequence"/>
</dbReference>
<dbReference type="Gene3D" id="2.40.50.90">
    <property type="match status" value="1"/>
</dbReference>
<dbReference type="PROSITE" id="PS50830">
    <property type="entry name" value="TNASE_3"/>
    <property type="match status" value="1"/>
</dbReference>
<dbReference type="InterPro" id="IPR016071">
    <property type="entry name" value="Staphylococal_nuclease_OB-fold"/>
</dbReference>